<dbReference type="InterPro" id="IPR036237">
    <property type="entry name" value="Xyl_isomerase-like_sf"/>
</dbReference>
<dbReference type="GO" id="GO:0016853">
    <property type="term" value="F:isomerase activity"/>
    <property type="evidence" value="ECO:0007669"/>
    <property type="project" value="UniProtKB-KW"/>
</dbReference>
<proteinExistence type="predicted"/>
<evidence type="ECO:0000313" key="3">
    <source>
        <dbReference type="Proteomes" id="UP000199647"/>
    </source>
</evidence>
<keyword evidence="2" id="KW-0413">Isomerase</keyword>
<evidence type="ECO:0000313" key="2">
    <source>
        <dbReference type="EMBL" id="SEQ73237.1"/>
    </source>
</evidence>
<dbReference type="AlphaFoldDB" id="A0A1H9IFC2"/>
<name>A0A1H9IFC2_9HYPH</name>
<dbReference type="OrthoDB" id="9798407at2"/>
<dbReference type="InterPro" id="IPR050312">
    <property type="entry name" value="IolE/XylAMocC-like"/>
</dbReference>
<evidence type="ECO:0000259" key="1">
    <source>
        <dbReference type="Pfam" id="PF01261"/>
    </source>
</evidence>
<protein>
    <submittedName>
        <fullName evidence="2">Sugar phosphate isomerase/epimerase</fullName>
    </submittedName>
</protein>
<dbReference type="SUPFAM" id="SSF51658">
    <property type="entry name" value="Xylose isomerase-like"/>
    <property type="match status" value="1"/>
</dbReference>
<organism evidence="2 3">
    <name type="scientific">Faunimonas pinastri</name>
    <dbReference type="NCBI Taxonomy" id="1855383"/>
    <lineage>
        <taxon>Bacteria</taxon>
        <taxon>Pseudomonadati</taxon>
        <taxon>Pseudomonadota</taxon>
        <taxon>Alphaproteobacteria</taxon>
        <taxon>Hyphomicrobiales</taxon>
        <taxon>Afifellaceae</taxon>
        <taxon>Faunimonas</taxon>
    </lineage>
</organism>
<sequence>MKASDVISIQLYSLRNHGDLVRQLDAVADAGYRNVETIGSHFADAAGTARELQARGLKAPSGHVGMGDLRERLDWVVDAARTIGLEQLFMPAFAEADRQGDGAHWKRLGAELGEIARRMEGSGIRFGYHNHHWELAPMEDGRPALAHLFEGAPGAPLAWQADVAWLARGGADPSEWLARESARIISVHVKDIAPAGEKTDEDGWTDVGSGTLDWRKLWAEARSVGAKWMVVEHDNPKHPDTFAKASFDYLARLPV</sequence>
<feature type="domain" description="Xylose isomerase-like TIM barrel" evidence="1">
    <location>
        <begin position="24"/>
        <end position="252"/>
    </location>
</feature>
<dbReference type="InterPro" id="IPR013022">
    <property type="entry name" value="Xyl_isomerase-like_TIM-brl"/>
</dbReference>
<dbReference type="RefSeq" id="WP_092496648.1">
    <property type="nucleotide sequence ID" value="NZ_FOFG01000007.1"/>
</dbReference>
<dbReference type="Gene3D" id="3.20.20.150">
    <property type="entry name" value="Divalent-metal-dependent TIM barrel enzymes"/>
    <property type="match status" value="1"/>
</dbReference>
<dbReference type="EMBL" id="FOFG01000007">
    <property type="protein sequence ID" value="SEQ73237.1"/>
    <property type="molecule type" value="Genomic_DNA"/>
</dbReference>
<accession>A0A1H9IFC2</accession>
<dbReference type="PANTHER" id="PTHR12110:SF41">
    <property type="entry name" value="INOSOSE DEHYDRATASE"/>
    <property type="match status" value="1"/>
</dbReference>
<reference evidence="2 3" key="1">
    <citation type="submission" date="2016-10" db="EMBL/GenBank/DDBJ databases">
        <authorList>
            <person name="de Groot N.N."/>
        </authorList>
    </citation>
    <scope>NUCLEOTIDE SEQUENCE [LARGE SCALE GENOMIC DNA]</scope>
    <source>
        <strain evidence="2 3">A52C2</strain>
    </source>
</reference>
<dbReference type="STRING" id="1855383.SAMN05216548_10787"/>
<keyword evidence="3" id="KW-1185">Reference proteome</keyword>
<gene>
    <name evidence="2" type="ORF">SAMN05216548_10787</name>
</gene>
<dbReference type="Proteomes" id="UP000199647">
    <property type="component" value="Unassembled WGS sequence"/>
</dbReference>
<dbReference type="PANTHER" id="PTHR12110">
    <property type="entry name" value="HYDROXYPYRUVATE ISOMERASE"/>
    <property type="match status" value="1"/>
</dbReference>
<dbReference type="Pfam" id="PF01261">
    <property type="entry name" value="AP_endonuc_2"/>
    <property type="match status" value="1"/>
</dbReference>